<reference evidence="8" key="3">
    <citation type="submission" date="2022-11" db="EMBL/GenBank/DDBJ databases">
        <title>Draft genome sequence of Sellimonas catena strain 18CBH55.</title>
        <authorList>
            <person name="Hisatomi A."/>
            <person name="Ohkuma M."/>
            <person name="Sakamoto M."/>
        </authorList>
    </citation>
    <scope>NUCLEOTIDE SEQUENCE</scope>
    <source>
        <strain evidence="8">18CBH55</strain>
    </source>
</reference>
<evidence type="ECO:0000256" key="3">
    <source>
        <dbReference type="ARBA" id="ARBA00022801"/>
    </source>
</evidence>
<evidence type="ECO:0000313" key="8">
    <source>
        <dbReference type="EMBL" id="GLG89854.1"/>
    </source>
</evidence>
<evidence type="ECO:0000313" key="10">
    <source>
        <dbReference type="Proteomes" id="UP001145145"/>
    </source>
</evidence>
<dbReference type="Proteomes" id="UP001145094">
    <property type="component" value="Unassembled WGS sequence"/>
</dbReference>
<reference evidence="7" key="1">
    <citation type="submission" date="2022-11" db="EMBL/GenBank/DDBJ databases">
        <title>Draft genome sequence of Sellimonas catena strain 12EGH17.</title>
        <authorList>
            <person name="Atsushi H."/>
            <person name="Moriya O."/>
            <person name="Mitsuo S."/>
        </authorList>
    </citation>
    <scope>NUCLEOTIDE SEQUENCE</scope>
    <source>
        <strain evidence="7">12EGH17</strain>
    </source>
</reference>
<dbReference type="AlphaFoldDB" id="A0A9W6FF28"/>
<keyword evidence="3" id="KW-0378">Hydrolase</keyword>
<dbReference type="InterPro" id="IPR036764">
    <property type="entry name" value="Peptidase_Prp_sf"/>
</dbReference>
<sequence length="110" mass="12219">MIKITVYQNAKNEYVGFLTEGHAGYAPAGEDIVCAAASMLVINTVNSIEAFTQDEASVTADDESGKIDYRFLHSPSKEAALLFSAMVLGLQNMAEDEEYRKYIDLRFREV</sequence>
<reference evidence="8 10" key="5">
    <citation type="journal article" date="2023" name="Int. J. Syst. Evol. Microbiol.">
        <title>Sellimonas catena sp. nov., isolated from human faeces.</title>
        <authorList>
            <person name="Hisatomi A."/>
            <person name="Ohkuma M."/>
            <person name="Sakamoto M."/>
        </authorList>
    </citation>
    <scope>NUCLEOTIDE SEQUENCE</scope>
    <source>
        <strain evidence="7 10">12EGH17</strain>
        <strain evidence="8">18CBH55</strain>
    </source>
</reference>
<dbReference type="GO" id="GO:0008234">
    <property type="term" value="F:cysteine-type peptidase activity"/>
    <property type="evidence" value="ECO:0007669"/>
    <property type="project" value="UniProtKB-KW"/>
</dbReference>
<comment type="similarity">
    <text evidence="5">Belongs to the Prp family.</text>
</comment>
<evidence type="ECO:0000313" key="9">
    <source>
        <dbReference type="Proteomes" id="UP001145094"/>
    </source>
</evidence>
<dbReference type="EMBL" id="BSBO01000051">
    <property type="protein sequence ID" value="GLG06183.1"/>
    <property type="molecule type" value="Genomic_DNA"/>
</dbReference>
<reference evidence="8" key="4">
    <citation type="submission" date="2022-11" db="EMBL/GenBank/DDBJ databases">
        <title>Draft genome sequence of Sellimonas catena strain 18CBH55.</title>
        <authorList>
            <person name="Atsushi H."/>
            <person name="Moriya O."/>
            <person name="Mitsuo S."/>
        </authorList>
    </citation>
    <scope>NUCLEOTIDE SEQUENCE</scope>
    <source>
        <strain evidence="8">18CBH55</strain>
    </source>
</reference>
<evidence type="ECO:0000256" key="1">
    <source>
        <dbReference type="ARBA" id="ARBA00022517"/>
    </source>
</evidence>
<evidence type="ECO:0000313" key="7">
    <source>
        <dbReference type="EMBL" id="GLG06183.1"/>
    </source>
</evidence>
<dbReference type="Proteomes" id="UP001145145">
    <property type="component" value="Unassembled WGS sequence"/>
</dbReference>
<dbReference type="Gene3D" id="3.30.70.1490">
    <property type="entry name" value="Cysteine protease Prp"/>
    <property type="match status" value="1"/>
</dbReference>
<dbReference type="GO" id="GO:0042254">
    <property type="term" value="P:ribosome biogenesis"/>
    <property type="evidence" value="ECO:0007669"/>
    <property type="project" value="UniProtKB-KW"/>
</dbReference>
<dbReference type="PANTHER" id="PTHR39178">
    <property type="entry name" value="HYPOTHETICAL RIBOSOME-ASSOCIATED PROTEIN"/>
    <property type="match status" value="1"/>
</dbReference>
<dbReference type="PANTHER" id="PTHR39178:SF1">
    <property type="entry name" value="RIBOSOMAL-PROCESSING CYSTEINE PROTEASE PRP"/>
    <property type="match status" value="1"/>
</dbReference>
<keyword evidence="4" id="KW-0788">Thiol protease</keyword>
<dbReference type="Pfam" id="PF04327">
    <property type="entry name" value="Peptidase_Prp"/>
    <property type="match status" value="1"/>
</dbReference>
<organism evidence="8 9">
    <name type="scientific">Sellimonas catena</name>
    <dbReference type="NCBI Taxonomy" id="2994035"/>
    <lineage>
        <taxon>Bacteria</taxon>
        <taxon>Bacillati</taxon>
        <taxon>Bacillota</taxon>
        <taxon>Clostridia</taxon>
        <taxon>Lachnospirales</taxon>
        <taxon>Lachnospiraceae</taxon>
        <taxon>Sellimonas</taxon>
    </lineage>
</organism>
<dbReference type="InterPro" id="IPR007422">
    <property type="entry name" value="Peptidase_Prp"/>
</dbReference>
<keyword evidence="2" id="KW-0645">Protease</keyword>
<gene>
    <name evidence="7" type="ORF">Selli1_33570</name>
    <name evidence="8" type="ORF">Selli2_12810</name>
</gene>
<dbReference type="GO" id="GO:0006508">
    <property type="term" value="P:proteolysis"/>
    <property type="evidence" value="ECO:0007669"/>
    <property type="project" value="UniProtKB-KW"/>
</dbReference>
<protein>
    <recommendedName>
        <fullName evidence="6">Ribosomal processing cysteine protease Prp</fullName>
    </recommendedName>
</protein>
<keyword evidence="1" id="KW-0690">Ribosome biogenesis</keyword>
<name>A0A9W6FF28_9FIRM</name>
<accession>A0A9W6FF28</accession>
<evidence type="ECO:0000256" key="5">
    <source>
        <dbReference type="ARBA" id="ARBA00044503"/>
    </source>
</evidence>
<dbReference type="SUPFAM" id="SSF118010">
    <property type="entry name" value="TM1457-like"/>
    <property type="match status" value="1"/>
</dbReference>
<proteinExistence type="inferred from homology"/>
<evidence type="ECO:0000256" key="6">
    <source>
        <dbReference type="ARBA" id="ARBA00044538"/>
    </source>
</evidence>
<dbReference type="CDD" id="cd16332">
    <property type="entry name" value="Prp-like"/>
    <property type="match status" value="1"/>
</dbReference>
<dbReference type="RefSeq" id="WP_087167883.1">
    <property type="nucleotide sequence ID" value="NZ_BSBO01000051.1"/>
</dbReference>
<comment type="caution">
    <text evidence="8">The sequence shown here is derived from an EMBL/GenBank/DDBJ whole genome shotgun (WGS) entry which is preliminary data.</text>
</comment>
<reference evidence="7" key="2">
    <citation type="submission" date="2022-11" db="EMBL/GenBank/DDBJ databases">
        <title>Draft genome sequence of Sellimonas catena strain 12EGH17.</title>
        <authorList>
            <person name="Hisatomi A."/>
            <person name="Ohkuma M."/>
            <person name="Sakamoto M."/>
        </authorList>
    </citation>
    <scope>NUCLEOTIDE SEQUENCE</scope>
    <source>
        <strain evidence="7">12EGH17</strain>
    </source>
</reference>
<evidence type="ECO:0000256" key="4">
    <source>
        <dbReference type="ARBA" id="ARBA00022807"/>
    </source>
</evidence>
<keyword evidence="10" id="KW-1185">Reference proteome</keyword>
<evidence type="ECO:0000256" key="2">
    <source>
        <dbReference type="ARBA" id="ARBA00022670"/>
    </source>
</evidence>
<dbReference type="EMBL" id="BSCH01000007">
    <property type="protein sequence ID" value="GLG89854.1"/>
    <property type="molecule type" value="Genomic_DNA"/>
</dbReference>